<organism evidence="1 2">
    <name type="scientific">Porites evermanni</name>
    <dbReference type="NCBI Taxonomy" id="104178"/>
    <lineage>
        <taxon>Eukaryota</taxon>
        <taxon>Metazoa</taxon>
        <taxon>Cnidaria</taxon>
        <taxon>Anthozoa</taxon>
        <taxon>Hexacorallia</taxon>
        <taxon>Scleractinia</taxon>
        <taxon>Fungiina</taxon>
        <taxon>Poritidae</taxon>
        <taxon>Porites</taxon>
    </lineage>
</organism>
<comment type="caution">
    <text evidence="1">The sequence shown here is derived from an EMBL/GenBank/DDBJ whole genome shotgun (WGS) entry which is preliminary data.</text>
</comment>
<keyword evidence="2" id="KW-1185">Reference proteome</keyword>
<gene>
    <name evidence="1" type="ORF">PEVE_00020202</name>
</gene>
<evidence type="ECO:0000313" key="1">
    <source>
        <dbReference type="EMBL" id="CAH3190162.1"/>
    </source>
</evidence>
<sequence length="72" mass="8036">ERYPGICTAAAVLLKNRNKGMSLVPYALLRLNKLDVTMSPKSINKALDLLGEDFDLPIKNWKGDITAQKHAR</sequence>
<dbReference type="Proteomes" id="UP001159427">
    <property type="component" value="Unassembled WGS sequence"/>
</dbReference>
<evidence type="ECO:0000313" key="2">
    <source>
        <dbReference type="Proteomes" id="UP001159427"/>
    </source>
</evidence>
<proteinExistence type="predicted"/>
<name>A0ABN8SEN9_9CNID</name>
<protein>
    <submittedName>
        <fullName evidence="1">Uncharacterized protein</fullName>
    </submittedName>
</protein>
<accession>A0ABN8SEN9</accession>
<dbReference type="EMBL" id="CALNXI010002711">
    <property type="protein sequence ID" value="CAH3190162.1"/>
    <property type="molecule type" value="Genomic_DNA"/>
</dbReference>
<reference evidence="1 2" key="1">
    <citation type="submission" date="2022-05" db="EMBL/GenBank/DDBJ databases">
        <authorList>
            <consortium name="Genoscope - CEA"/>
            <person name="William W."/>
        </authorList>
    </citation>
    <scope>NUCLEOTIDE SEQUENCE [LARGE SCALE GENOMIC DNA]</scope>
</reference>
<feature type="non-terminal residue" evidence="1">
    <location>
        <position position="1"/>
    </location>
</feature>